<dbReference type="AlphaFoldDB" id="T2GBA4"/>
<comment type="catalytic activity">
    <reaction evidence="1 7">
        <text>dTDP-4-dehydro-6-deoxy-alpha-D-glucose = dTDP-4-dehydro-beta-L-rhamnose</text>
        <dbReference type="Rhea" id="RHEA:16969"/>
        <dbReference type="ChEBI" id="CHEBI:57649"/>
        <dbReference type="ChEBI" id="CHEBI:62830"/>
        <dbReference type="EC" id="5.1.3.13"/>
    </reaction>
</comment>
<dbReference type="Gene3D" id="2.60.120.10">
    <property type="entry name" value="Jelly Rolls"/>
    <property type="match status" value="1"/>
</dbReference>
<dbReference type="Proteomes" id="UP000016587">
    <property type="component" value="Chromosome"/>
</dbReference>
<dbReference type="STRING" id="1121448.DGI_1583"/>
<dbReference type="RefSeq" id="WP_021760262.1">
    <property type="nucleotide sequence ID" value="NC_022444.1"/>
</dbReference>
<evidence type="ECO:0000256" key="6">
    <source>
        <dbReference type="PIRSR" id="PIRSR600888-3"/>
    </source>
</evidence>
<dbReference type="KEGG" id="dgg:DGI_1583"/>
<reference evidence="9" key="2">
    <citation type="submission" date="2013-07" db="EMBL/GenBank/DDBJ databases">
        <authorList>
            <person name="Morais-Silva F.O."/>
            <person name="Rezende A.M."/>
            <person name="Pimentel C."/>
            <person name="Resende D.M."/>
            <person name="Santos C.I."/>
            <person name="Clemente C."/>
            <person name="de Oliveira L.M."/>
            <person name="da Silva S.M."/>
            <person name="Costa D.A."/>
            <person name="Varela-Raposo A."/>
            <person name="Horacio E.C.A."/>
            <person name="Matos M."/>
            <person name="Flores O."/>
            <person name="Ruiz J.C."/>
            <person name="Rodrigues-Pousada C."/>
        </authorList>
    </citation>
    <scope>NUCLEOTIDE SEQUENCE [LARGE SCALE GENOMIC DNA]</scope>
    <source>
        <strain evidence="9">ATCC 19364 / DSM 1382 / NCIMB 9332 / VKM B-1759</strain>
    </source>
</reference>
<organism evidence="8 9">
    <name type="scientific">Megalodesulfovibrio gigas (strain ATCC 19364 / DSM 1382 / NCIMB 9332 / VKM B-1759)</name>
    <name type="common">Desulfovibrio gigas</name>
    <dbReference type="NCBI Taxonomy" id="1121448"/>
    <lineage>
        <taxon>Bacteria</taxon>
        <taxon>Pseudomonadati</taxon>
        <taxon>Thermodesulfobacteriota</taxon>
        <taxon>Desulfovibrionia</taxon>
        <taxon>Desulfovibrionales</taxon>
        <taxon>Desulfovibrionaceae</taxon>
        <taxon>Megalodesulfovibrio</taxon>
    </lineage>
</organism>
<feature type="active site" description="Proton acceptor" evidence="5">
    <location>
        <position position="61"/>
    </location>
</feature>
<dbReference type="GO" id="GO:0005829">
    <property type="term" value="C:cytosol"/>
    <property type="evidence" value="ECO:0007669"/>
    <property type="project" value="TreeGrafter"/>
</dbReference>
<reference evidence="8 9" key="1">
    <citation type="journal article" date="2013" name="J. Bacteriol.">
        <title>Roles of HynAB and Ech, the only two hydrogenases found in the model sulfate reducer Desulfovibrio gigas.</title>
        <authorList>
            <person name="Morais-Silva F.O."/>
            <person name="Santos C.I."/>
            <person name="Rodrigues R."/>
            <person name="Pereira I.A."/>
            <person name="Rodrigues-Pousada C."/>
        </authorList>
    </citation>
    <scope>NUCLEOTIDE SEQUENCE [LARGE SCALE GENOMIC DNA]</scope>
    <source>
        <strain evidence="9">ATCC 19364 / DSM 1382 / NCIMB 9332 / VKM B-1759</strain>
    </source>
</reference>
<accession>T2GBA4</accession>
<dbReference type="InterPro" id="IPR000888">
    <property type="entry name" value="RmlC-like"/>
</dbReference>
<evidence type="ECO:0000313" key="8">
    <source>
        <dbReference type="EMBL" id="AGW13416.1"/>
    </source>
</evidence>
<evidence type="ECO:0000256" key="5">
    <source>
        <dbReference type="PIRSR" id="PIRSR600888-1"/>
    </source>
</evidence>
<evidence type="ECO:0000256" key="2">
    <source>
        <dbReference type="ARBA" id="ARBA00001997"/>
    </source>
</evidence>
<dbReference type="Pfam" id="PF00908">
    <property type="entry name" value="dTDP_sugar_isom"/>
    <property type="match status" value="1"/>
</dbReference>
<gene>
    <name evidence="8" type="ORF">DGI_1583</name>
</gene>
<dbReference type="eggNOG" id="COG1898">
    <property type="taxonomic scope" value="Bacteria"/>
</dbReference>
<comment type="pathway">
    <text evidence="7">Carbohydrate biosynthesis; dTDP-L-rhamnose biosynthesis.</text>
</comment>
<dbReference type="OrthoDB" id="9800680at2"/>
<comment type="subunit">
    <text evidence="7">Homodimer.</text>
</comment>
<feature type="site" description="Participates in a stacking interaction with the thymidine ring of dTDP-4-oxo-6-deoxyglucose" evidence="6">
    <location>
        <position position="137"/>
    </location>
</feature>
<dbReference type="PANTHER" id="PTHR21047">
    <property type="entry name" value="DTDP-6-DEOXY-D-GLUCOSE-3,5 EPIMERASE"/>
    <property type="match status" value="1"/>
</dbReference>
<evidence type="ECO:0000256" key="1">
    <source>
        <dbReference type="ARBA" id="ARBA00001298"/>
    </source>
</evidence>
<evidence type="ECO:0000256" key="3">
    <source>
        <dbReference type="ARBA" id="ARBA00012098"/>
    </source>
</evidence>
<evidence type="ECO:0000256" key="7">
    <source>
        <dbReference type="RuleBase" id="RU364069"/>
    </source>
</evidence>
<protein>
    <recommendedName>
        <fullName evidence="4 7">dTDP-4-dehydrorhamnose 3,5-epimerase</fullName>
        <ecNumber evidence="3 7">5.1.3.13</ecNumber>
    </recommendedName>
    <alternativeName>
        <fullName evidence="7">Thymidine diphospho-4-keto-rhamnose 3,5-epimerase</fullName>
    </alternativeName>
</protein>
<name>T2GBA4_MEGG1</name>
<dbReference type="EC" id="5.1.3.13" evidence="3 7"/>
<dbReference type="PATRIC" id="fig|1121448.10.peg.1575"/>
<dbReference type="InterPro" id="IPR011051">
    <property type="entry name" value="RmlC_Cupin_sf"/>
</dbReference>
<evidence type="ECO:0000256" key="4">
    <source>
        <dbReference type="ARBA" id="ARBA00019595"/>
    </source>
</evidence>
<evidence type="ECO:0000313" key="9">
    <source>
        <dbReference type="Proteomes" id="UP000016587"/>
    </source>
</evidence>
<dbReference type="SUPFAM" id="SSF51182">
    <property type="entry name" value="RmlC-like cupins"/>
    <property type="match status" value="1"/>
</dbReference>
<dbReference type="GO" id="GO:0008830">
    <property type="term" value="F:dTDP-4-dehydrorhamnose 3,5-epimerase activity"/>
    <property type="evidence" value="ECO:0007669"/>
    <property type="project" value="UniProtKB-UniRule"/>
</dbReference>
<feature type="active site" description="Proton donor" evidence="5">
    <location>
        <position position="131"/>
    </location>
</feature>
<comment type="similarity">
    <text evidence="7">Belongs to the dTDP-4-dehydrorhamnose 3,5-epimerase family.</text>
</comment>
<keyword evidence="9" id="KW-1185">Reference proteome</keyword>
<dbReference type="PANTHER" id="PTHR21047:SF2">
    <property type="entry name" value="THYMIDINE DIPHOSPHO-4-KETO-RHAMNOSE 3,5-EPIMERASE"/>
    <property type="match status" value="1"/>
</dbReference>
<dbReference type="GO" id="GO:0000271">
    <property type="term" value="P:polysaccharide biosynthetic process"/>
    <property type="evidence" value="ECO:0007669"/>
    <property type="project" value="TreeGrafter"/>
</dbReference>
<dbReference type="CDD" id="cd00438">
    <property type="entry name" value="cupin_RmlC"/>
    <property type="match status" value="1"/>
</dbReference>
<dbReference type="NCBIfam" id="TIGR01221">
    <property type="entry name" value="rmlC"/>
    <property type="match status" value="1"/>
</dbReference>
<keyword evidence="7" id="KW-0413">Isomerase</keyword>
<dbReference type="GO" id="GO:0019305">
    <property type="term" value="P:dTDP-rhamnose biosynthetic process"/>
    <property type="evidence" value="ECO:0007669"/>
    <property type="project" value="UniProtKB-UniRule"/>
</dbReference>
<dbReference type="HOGENOM" id="CLU_090940_1_1_7"/>
<dbReference type="EMBL" id="CP006585">
    <property type="protein sequence ID" value="AGW13416.1"/>
    <property type="molecule type" value="Genomic_DNA"/>
</dbReference>
<comment type="function">
    <text evidence="2 7">Catalyzes the epimerization of the C3' and C5'positions of dTDP-6-deoxy-D-xylo-4-hexulose, forming dTDP-6-deoxy-L-lyxo-4-hexulose.</text>
</comment>
<dbReference type="UniPathway" id="UPA00124"/>
<dbReference type="InterPro" id="IPR014710">
    <property type="entry name" value="RmlC-like_jellyroll"/>
</dbReference>
<proteinExistence type="inferred from homology"/>
<sequence>MQFTPTDLPGVFLLKPKVFGDERGFFMESYNARLFAEQGLNIPFIQDNHAKSGVGVLRGLHFQRPPMAQTKLVRVTAGSVYDAVVDLRKGSPTYGQWRGFTLSAENFLQLLVPQGFAHGYVTLEPDTEFQYKVDNYYAPELDGGLRWDDPTLAIDWPVKTPNLSAKDKLLPLLSDFDSPFRFQA</sequence>